<protein>
    <submittedName>
        <fullName evidence="1">Uncharacterized protein</fullName>
    </submittedName>
</protein>
<comment type="caution">
    <text evidence="1">The sequence shown here is derived from an EMBL/GenBank/DDBJ whole genome shotgun (WGS) entry which is preliminary data.</text>
</comment>
<proteinExistence type="predicted"/>
<dbReference type="EMBL" id="PDCG01000007">
    <property type="protein sequence ID" value="RBP97366.1"/>
    <property type="molecule type" value="Genomic_DNA"/>
</dbReference>
<evidence type="ECO:0000313" key="2">
    <source>
        <dbReference type="Proteomes" id="UP000252530"/>
    </source>
</evidence>
<evidence type="ECO:0000313" key="1">
    <source>
        <dbReference type="EMBL" id="RBP97366.1"/>
    </source>
</evidence>
<organism evidence="1 2">
    <name type="scientific">Bifidobacterium aemilianum</name>
    <dbReference type="NCBI Taxonomy" id="2493120"/>
    <lineage>
        <taxon>Bacteria</taxon>
        <taxon>Bacillati</taxon>
        <taxon>Actinomycetota</taxon>
        <taxon>Actinomycetes</taxon>
        <taxon>Bifidobacteriales</taxon>
        <taxon>Bifidobacteriaceae</taxon>
        <taxon>Bifidobacterium</taxon>
    </lineage>
</organism>
<name>A0A366K6J6_9BIFI</name>
<dbReference type="AlphaFoldDB" id="A0A366K6J6"/>
<dbReference type="Proteomes" id="UP000252530">
    <property type="component" value="Unassembled WGS sequence"/>
</dbReference>
<accession>A0A366K6J6</accession>
<reference evidence="1 2" key="1">
    <citation type="submission" date="2017-10" db="EMBL/GenBank/DDBJ databases">
        <title>Bifidobacterium xylocopum sp. nov. and Bifidobacterium aemilianum sp. nov., from the carpenter bee (Xylocopa violacea) digestive tract.</title>
        <authorList>
            <person name="Alberoni D."/>
            <person name="Baffoni L."/>
            <person name="Di Gioia D."/>
            <person name="Gaggia F."/>
            <person name="Biavati B."/>
        </authorList>
    </citation>
    <scope>NUCLEOTIDE SEQUENCE [LARGE SCALE GENOMIC DNA]</scope>
    <source>
        <strain evidence="1 2">XV10</strain>
    </source>
</reference>
<gene>
    <name evidence="1" type="ORF">CRD60_06995</name>
</gene>
<keyword evidence="2" id="KW-1185">Reference proteome</keyword>
<sequence length="160" mass="16574">MVILLSIALAPAPKIAGLVLSGRGIGDPGTAARLGGCTDAEGGLGEHLLGLDRFNVAGLRSEGGCGLDPRFHGHRLLVALRRGDVSAVTQKLVAQGLLYTRDPLQPLVVQPLGMGEPTVAVKLRESPATLSQPTPAGRSGRAAPRLMVCADKVTSWWALS</sequence>